<keyword evidence="7 8" id="KW-0472">Membrane</keyword>
<evidence type="ECO:0000313" key="10">
    <source>
        <dbReference type="EMBL" id="TMJ07681.1"/>
    </source>
</evidence>
<feature type="transmembrane region" description="Helical" evidence="8">
    <location>
        <begin position="77"/>
        <end position="97"/>
    </location>
</feature>
<evidence type="ECO:0000256" key="6">
    <source>
        <dbReference type="ARBA" id="ARBA00022989"/>
    </source>
</evidence>
<name>A0A537LI31_9BACT</name>
<dbReference type="InterPro" id="IPR003557">
    <property type="entry name" value="Cyt_c_biogenesis_CcmC"/>
</dbReference>
<dbReference type="InterPro" id="IPR045062">
    <property type="entry name" value="Cyt_c_biogenesis_CcsA/CcmC"/>
</dbReference>
<dbReference type="GO" id="GO:0005886">
    <property type="term" value="C:plasma membrane"/>
    <property type="evidence" value="ECO:0007669"/>
    <property type="project" value="TreeGrafter"/>
</dbReference>
<evidence type="ECO:0000256" key="7">
    <source>
        <dbReference type="ARBA" id="ARBA00023136"/>
    </source>
</evidence>
<protein>
    <recommendedName>
        <fullName evidence="3">Heme exporter protein C</fullName>
    </recommendedName>
</protein>
<evidence type="ECO:0000256" key="5">
    <source>
        <dbReference type="ARBA" id="ARBA00022748"/>
    </source>
</evidence>
<dbReference type="AlphaFoldDB" id="A0A537LI31"/>
<gene>
    <name evidence="10" type="ORF">E6G99_06025</name>
</gene>
<dbReference type="PANTHER" id="PTHR30071:SF1">
    <property type="entry name" value="CYTOCHROME B_B6 PROTEIN-RELATED"/>
    <property type="match status" value="1"/>
</dbReference>
<dbReference type="EMBL" id="VBAJ01000158">
    <property type="protein sequence ID" value="TMJ07681.1"/>
    <property type="molecule type" value="Genomic_DNA"/>
</dbReference>
<feature type="transmembrane region" description="Helical" evidence="8">
    <location>
        <begin position="109"/>
        <end position="128"/>
    </location>
</feature>
<comment type="subcellular location">
    <subcellularLocation>
        <location evidence="1">Membrane</location>
        <topology evidence="1">Multi-pass membrane protein</topology>
    </subcellularLocation>
</comment>
<evidence type="ECO:0000256" key="3">
    <source>
        <dbReference type="ARBA" id="ARBA00016463"/>
    </source>
</evidence>
<reference evidence="10 11" key="1">
    <citation type="journal article" date="2019" name="Nat. Microbiol.">
        <title>Mediterranean grassland soil C-N compound turnover is dependent on rainfall and depth, and is mediated by genomically divergent microorganisms.</title>
        <authorList>
            <person name="Diamond S."/>
            <person name="Andeer P.F."/>
            <person name="Li Z."/>
            <person name="Crits-Christoph A."/>
            <person name="Burstein D."/>
            <person name="Anantharaman K."/>
            <person name="Lane K.R."/>
            <person name="Thomas B.C."/>
            <person name="Pan C."/>
            <person name="Northen T.R."/>
            <person name="Banfield J.F."/>
        </authorList>
    </citation>
    <scope>NUCLEOTIDE SEQUENCE [LARGE SCALE GENOMIC DNA]</scope>
    <source>
        <strain evidence="10">NP_2</strain>
    </source>
</reference>
<keyword evidence="5" id="KW-0201">Cytochrome c-type biogenesis</keyword>
<dbReference type="InterPro" id="IPR002541">
    <property type="entry name" value="Cyt_c_assembly"/>
</dbReference>
<dbReference type="PRINTS" id="PR01386">
    <property type="entry name" value="CCMCBIOGNSIS"/>
</dbReference>
<accession>A0A537LI31</accession>
<evidence type="ECO:0000256" key="1">
    <source>
        <dbReference type="ARBA" id="ARBA00004141"/>
    </source>
</evidence>
<organism evidence="10 11">
    <name type="scientific">Candidatus Segetimicrobium genomatis</name>
    <dbReference type="NCBI Taxonomy" id="2569760"/>
    <lineage>
        <taxon>Bacteria</taxon>
        <taxon>Bacillati</taxon>
        <taxon>Candidatus Sysuimicrobiota</taxon>
        <taxon>Candidatus Sysuimicrobiia</taxon>
        <taxon>Candidatus Sysuimicrobiales</taxon>
        <taxon>Candidatus Segetimicrobiaceae</taxon>
        <taxon>Candidatus Segetimicrobium</taxon>
    </lineage>
</organism>
<sequence length="217" mass="23790">MTAQTGLGAVAVLLLGIAAYVSLFASPPDAFQGEYVRIMYAHVPNAWVAYLAFAITFAASVLYLWKRRPAYDHLAHSATELGVLFTGLALLTGSIWGRPVWGTWWTWDARLVTTAMLFLIYTAALLVRGLSDDPLRGARLAAVIGIVGFLDVPIIHYSVVWFRTLHQPASIAPGSLKIAPPMLLALMLSLLAFTVLFMYLLRLRTSLARLEAGGEMR</sequence>
<evidence type="ECO:0000259" key="9">
    <source>
        <dbReference type="Pfam" id="PF01578"/>
    </source>
</evidence>
<dbReference type="Pfam" id="PF01578">
    <property type="entry name" value="Cytochrom_C_asm"/>
    <property type="match status" value="1"/>
</dbReference>
<keyword evidence="4 8" id="KW-0812">Transmembrane</keyword>
<comment type="similarity">
    <text evidence="2">Belongs to the CcmC/CycZ/HelC family.</text>
</comment>
<dbReference type="PANTHER" id="PTHR30071">
    <property type="entry name" value="HEME EXPORTER PROTEIN C"/>
    <property type="match status" value="1"/>
</dbReference>
<dbReference type="GO" id="GO:0015232">
    <property type="term" value="F:heme transmembrane transporter activity"/>
    <property type="evidence" value="ECO:0007669"/>
    <property type="project" value="InterPro"/>
</dbReference>
<feature type="transmembrane region" description="Helical" evidence="8">
    <location>
        <begin position="47"/>
        <end position="65"/>
    </location>
</feature>
<evidence type="ECO:0000256" key="2">
    <source>
        <dbReference type="ARBA" id="ARBA00005840"/>
    </source>
</evidence>
<feature type="transmembrane region" description="Helical" evidence="8">
    <location>
        <begin position="140"/>
        <end position="162"/>
    </location>
</feature>
<comment type="caution">
    <text evidence="10">The sequence shown here is derived from an EMBL/GenBank/DDBJ whole genome shotgun (WGS) entry which is preliminary data.</text>
</comment>
<evidence type="ECO:0000256" key="8">
    <source>
        <dbReference type="SAM" id="Phobius"/>
    </source>
</evidence>
<keyword evidence="6 8" id="KW-1133">Transmembrane helix</keyword>
<dbReference type="GO" id="GO:0017004">
    <property type="term" value="P:cytochrome complex assembly"/>
    <property type="evidence" value="ECO:0007669"/>
    <property type="project" value="UniProtKB-KW"/>
</dbReference>
<evidence type="ECO:0000313" key="11">
    <source>
        <dbReference type="Proteomes" id="UP000318661"/>
    </source>
</evidence>
<feature type="transmembrane region" description="Helical" evidence="8">
    <location>
        <begin position="182"/>
        <end position="201"/>
    </location>
</feature>
<evidence type="ECO:0000256" key="4">
    <source>
        <dbReference type="ARBA" id="ARBA00022692"/>
    </source>
</evidence>
<proteinExistence type="inferred from homology"/>
<dbReference type="Proteomes" id="UP000318661">
    <property type="component" value="Unassembled WGS sequence"/>
</dbReference>
<feature type="domain" description="Cytochrome c assembly protein" evidence="9">
    <location>
        <begin position="10"/>
        <end position="166"/>
    </location>
</feature>
<dbReference type="GO" id="GO:0020037">
    <property type="term" value="F:heme binding"/>
    <property type="evidence" value="ECO:0007669"/>
    <property type="project" value="InterPro"/>
</dbReference>